<proteinExistence type="predicted"/>
<accession>A0AAD3DLY8</accession>
<feature type="compositionally biased region" description="Acidic residues" evidence="1">
    <location>
        <begin position="146"/>
        <end position="155"/>
    </location>
</feature>
<evidence type="ECO:0000313" key="3">
    <source>
        <dbReference type="EMBL" id="GFR43614.1"/>
    </source>
</evidence>
<name>A0AAD3DLY8_9CHLO</name>
<dbReference type="Pfam" id="PF08429">
    <property type="entry name" value="PLU-1"/>
    <property type="match status" value="1"/>
</dbReference>
<feature type="region of interest" description="Disordered" evidence="1">
    <location>
        <begin position="211"/>
        <end position="242"/>
    </location>
</feature>
<feature type="non-terminal residue" evidence="3">
    <location>
        <position position="1"/>
    </location>
</feature>
<organism evidence="3 4">
    <name type="scientific">Astrephomene gubernaculifera</name>
    <dbReference type="NCBI Taxonomy" id="47775"/>
    <lineage>
        <taxon>Eukaryota</taxon>
        <taxon>Viridiplantae</taxon>
        <taxon>Chlorophyta</taxon>
        <taxon>core chlorophytes</taxon>
        <taxon>Chlorophyceae</taxon>
        <taxon>CS clade</taxon>
        <taxon>Chlamydomonadales</taxon>
        <taxon>Astrephomenaceae</taxon>
        <taxon>Astrephomene</taxon>
    </lineage>
</organism>
<feature type="compositionally biased region" description="Acidic residues" evidence="1">
    <location>
        <begin position="221"/>
        <end position="234"/>
    </location>
</feature>
<sequence length="242" mass="27624">RECAEAAAGIRVYLPELRQVRELLGRASQWLRRAAEARAAQPQPPLREMRLLLHAGERMGVEMPEAEGLRQAIRRREWEEGARRLLAAPHKATLHGLAEVLEEAAVMGAQGGEVYEQLRGRVVAARRWDRRVEALLALPGELPTGGEEEAEEEGEREGRKEGRREKKGRRRGQQQEVEGGGKSEEMKKEEAQFYEDLRAIFAGTVLEEFVKKEEEDVEVSKEEDESEEEEESEQQPEQQQQH</sequence>
<gene>
    <name evidence="3" type="ORF">Agub_g4713</name>
</gene>
<evidence type="ECO:0000256" key="1">
    <source>
        <dbReference type="SAM" id="MobiDB-lite"/>
    </source>
</evidence>
<evidence type="ECO:0000313" key="4">
    <source>
        <dbReference type="Proteomes" id="UP001054857"/>
    </source>
</evidence>
<evidence type="ECO:0000259" key="2">
    <source>
        <dbReference type="Pfam" id="PF08429"/>
    </source>
</evidence>
<keyword evidence="4" id="KW-1185">Reference proteome</keyword>
<dbReference type="AlphaFoldDB" id="A0AAD3DLY8"/>
<protein>
    <recommendedName>
        <fullName evidence="2">Lysine-specific demethylase-like domain-containing protein</fullName>
    </recommendedName>
</protein>
<dbReference type="InterPro" id="IPR013637">
    <property type="entry name" value="Lys_sp_deMease-like_dom"/>
</dbReference>
<feature type="non-terminal residue" evidence="3">
    <location>
        <position position="242"/>
    </location>
</feature>
<dbReference type="Proteomes" id="UP001054857">
    <property type="component" value="Unassembled WGS sequence"/>
</dbReference>
<feature type="compositionally biased region" description="Basic and acidic residues" evidence="1">
    <location>
        <begin position="179"/>
        <end position="190"/>
    </location>
</feature>
<comment type="caution">
    <text evidence="3">The sequence shown here is derived from an EMBL/GenBank/DDBJ whole genome shotgun (WGS) entry which is preliminary data.</text>
</comment>
<dbReference type="EMBL" id="BMAR01000006">
    <property type="protein sequence ID" value="GFR43614.1"/>
    <property type="molecule type" value="Genomic_DNA"/>
</dbReference>
<reference evidence="3 4" key="1">
    <citation type="journal article" date="2021" name="Sci. Rep.">
        <title>Genome sequencing of the multicellular alga Astrephomene provides insights into convergent evolution of germ-soma differentiation.</title>
        <authorList>
            <person name="Yamashita S."/>
            <person name="Yamamoto K."/>
            <person name="Matsuzaki R."/>
            <person name="Suzuki S."/>
            <person name="Yamaguchi H."/>
            <person name="Hirooka S."/>
            <person name="Minakuchi Y."/>
            <person name="Miyagishima S."/>
            <person name="Kawachi M."/>
            <person name="Toyoda A."/>
            <person name="Nozaki H."/>
        </authorList>
    </citation>
    <scope>NUCLEOTIDE SEQUENCE [LARGE SCALE GENOMIC DNA]</scope>
    <source>
        <strain evidence="3 4">NIES-4017</strain>
    </source>
</reference>
<feature type="region of interest" description="Disordered" evidence="1">
    <location>
        <begin position="139"/>
        <end position="190"/>
    </location>
</feature>
<feature type="compositionally biased region" description="Basic and acidic residues" evidence="1">
    <location>
        <begin position="211"/>
        <end position="220"/>
    </location>
</feature>
<feature type="domain" description="Lysine-specific demethylase-like" evidence="2">
    <location>
        <begin position="14"/>
        <end position="137"/>
    </location>
</feature>